<dbReference type="InterPro" id="IPR010064">
    <property type="entry name" value="HK97-gp10_tail"/>
</dbReference>
<organism evidence="1">
    <name type="scientific">Siphoviridae sp. ctxYv12</name>
    <dbReference type="NCBI Taxonomy" id="2827974"/>
    <lineage>
        <taxon>Viruses</taxon>
        <taxon>Duplodnaviria</taxon>
        <taxon>Heunggongvirae</taxon>
        <taxon>Uroviricota</taxon>
        <taxon>Caudoviricetes</taxon>
    </lineage>
</organism>
<accession>A0A8S5S481</accession>
<proteinExistence type="predicted"/>
<name>A0A8S5S481_9CAUD</name>
<dbReference type="Pfam" id="PF04883">
    <property type="entry name" value="HK97-gp10_like"/>
    <property type="match status" value="1"/>
</dbReference>
<protein>
    <submittedName>
        <fullName evidence="1">Putative tail-component</fullName>
    </submittedName>
</protein>
<evidence type="ECO:0000313" key="1">
    <source>
        <dbReference type="EMBL" id="DAF45736.1"/>
    </source>
</evidence>
<sequence>MKLNIDLSEFKRFTEKNVKQLKENYDKAIDDSLSELGGRLLNKVIRKTPVGKNVKGLKYFGDKTGELARYTKGKNKGKYKTKTIITHTGGNLRRSWYVSKVIKSDDKRFITLYNVARYAIYVEYGHRQTPGRFVPTIGKKLKASWVKGRFMMTNSVTEINKIRQAVFNRNLAKYMEDKE</sequence>
<reference evidence="1" key="1">
    <citation type="journal article" date="2021" name="Proc. Natl. Acad. Sci. U.S.A.">
        <title>A Catalog of Tens of Thousands of Viruses from Human Metagenomes Reveals Hidden Associations with Chronic Diseases.</title>
        <authorList>
            <person name="Tisza M.J."/>
            <person name="Buck C.B."/>
        </authorList>
    </citation>
    <scope>NUCLEOTIDE SEQUENCE</scope>
    <source>
        <strain evidence="1">CtxYv12</strain>
    </source>
</reference>
<dbReference type="EMBL" id="BK032518">
    <property type="protein sequence ID" value="DAF45736.1"/>
    <property type="molecule type" value="Genomic_DNA"/>
</dbReference>